<dbReference type="EMBL" id="JAGFNK010000115">
    <property type="protein sequence ID" value="KAI9507683.1"/>
    <property type="molecule type" value="Genomic_DNA"/>
</dbReference>
<sequence length="137" mass="15282">MLPTISLLFPPCSRLARLSFKPTISLLIMRIPFIFAIFGLTVAVAPSLALPSRNLGRPTQDTAGPEYLGPGPMSMSDQGKLLMGQGKEHYRMATNRFTNFWKKYDPRNKNCPSCFVHQVADRIGHNHPPAVMSETRP</sequence>
<evidence type="ECO:0000313" key="1">
    <source>
        <dbReference type="EMBL" id="KAI9507683.1"/>
    </source>
</evidence>
<protein>
    <submittedName>
        <fullName evidence="1">Uncharacterized protein</fullName>
    </submittedName>
</protein>
<accession>A0ACC0U7U1</accession>
<reference evidence="1" key="1">
    <citation type="submission" date="2021-03" db="EMBL/GenBank/DDBJ databases">
        <title>Evolutionary priming and transition to the ectomycorrhizal habit in an iconic lineage of mushroom-forming fungi: is preadaptation a requirement?</title>
        <authorList>
            <consortium name="DOE Joint Genome Institute"/>
            <person name="Looney B.P."/>
            <person name="Miyauchi S."/>
            <person name="Morin E."/>
            <person name="Drula E."/>
            <person name="Courty P.E."/>
            <person name="Chicoki N."/>
            <person name="Fauchery L."/>
            <person name="Kohler A."/>
            <person name="Kuo A."/>
            <person name="LaButti K."/>
            <person name="Pangilinan J."/>
            <person name="Lipzen A."/>
            <person name="Riley R."/>
            <person name="Andreopoulos W."/>
            <person name="He G."/>
            <person name="Johnson J."/>
            <person name="Barry K.W."/>
            <person name="Grigoriev I.V."/>
            <person name="Nagy L."/>
            <person name="Hibbett D."/>
            <person name="Henrissat B."/>
            <person name="Matheny P.B."/>
            <person name="Labbe J."/>
            <person name="Martin A.F."/>
        </authorList>
    </citation>
    <scope>NUCLEOTIDE SEQUENCE</scope>
    <source>
        <strain evidence="1">BPL698</strain>
    </source>
</reference>
<keyword evidence="2" id="KW-1185">Reference proteome</keyword>
<proteinExistence type="predicted"/>
<evidence type="ECO:0000313" key="2">
    <source>
        <dbReference type="Proteomes" id="UP001207468"/>
    </source>
</evidence>
<name>A0ACC0U7U1_9AGAM</name>
<gene>
    <name evidence="1" type="ORF">F5148DRAFT_1202977</name>
</gene>
<organism evidence="1 2">
    <name type="scientific">Russula earlei</name>
    <dbReference type="NCBI Taxonomy" id="71964"/>
    <lineage>
        <taxon>Eukaryota</taxon>
        <taxon>Fungi</taxon>
        <taxon>Dikarya</taxon>
        <taxon>Basidiomycota</taxon>
        <taxon>Agaricomycotina</taxon>
        <taxon>Agaricomycetes</taxon>
        <taxon>Russulales</taxon>
        <taxon>Russulaceae</taxon>
        <taxon>Russula</taxon>
    </lineage>
</organism>
<dbReference type="Proteomes" id="UP001207468">
    <property type="component" value="Unassembled WGS sequence"/>
</dbReference>
<comment type="caution">
    <text evidence="1">The sequence shown here is derived from an EMBL/GenBank/DDBJ whole genome shotgun (WGS) entry which is preliminary data.</text>
</comment>